<dbReference type="Proteomes" id="UP000828390">
    <property type="component" value="Unassembled WGS sequence"/>
</dbReference>
<protein>
    <submittedName>
        <fullName evidence="1">Uncharacterized protein</fullName>
    </submittedName>
</protein>
<name>A0A9D4M0T3_DREPO</name>
<dbReference type="AlphaFoldDB" id="A0A9D4M0T3"/>
<evidence type="ECO:0000313" key="1">
    <source>
        <dbReference type="EMBL" id="KAH3867147.1"/>
    </source>
</evidence>
<comment type="caution">
    <text evidence="1">The sequence shown here is derived from an EMBL/GenBank/DDBJ whole genome shotgun (WGS) entry which is preliminary data.</text>
</comment>
<dbReference type="EMBL" id="JAIWYP010000002">
    <property type="protein sequence ID" value="KAH3867147.1"/>
    <property type="molecule type" value="Genomic_DNA"/>
</dbReference>
<accession>A0A9D4M0T3</accession>
<reference evidence="1" key="1">
    <citation type="journal article" date="2019" name="bioRxiv">
        <title>The Genome of the Zebra Mussel, Dreissena polymorpha: A Resource for Invasive Species Research.</title>
        <authorList>
            <person name="McCartney M.A."/>
            <person name="Auch B."/>
            <person name="Kono T."/>
            <person name="Mallez S."/>
            <person name="Zhang Y."/>
            <person name="Obille A."/>
            <person name="Becker A."/>
            <person name="Abrahante J.E."/>
            <person name="Garbe J."/>
            <person name="Badalamenti J.P."/>
            <person name="Herman A."/>
            <person name="Mangelson H."/>
            <person name="Liachko I."/>
            <person name="Sullivan S."/>
            <person name="Sone E.D."/>
            <person name="Koren S."/>
            <person name="Silverstein K.A.T."/>
            <person name="Beckman K.B."/>
            <person name="Gohl D.M."/>
        </authorList>
    </citation>
    <scope>NUCLEOTIDE SEQUENCE</scope>
    <source>
        <strain evidence="1">Duluth1</strain>
        <tissue evidence="1">Whole animal</tissue>
    </source>
</reference>
<sequence>MARFRKKVCTVTSYWCSFLYGIRSFLCVIACNNQYEQLSAIYSSVRQYSVKVKPVYWYMIFFLGSTLDTSCNRPGSARNFGHRKILVCRGEMGR</sequence>
<reference evidence="1" key="2">
    <citation type="submission" date="2020-11" db="EMBL/GenBank/DDBJ databases">
        <authorList>
            <person name="McCartney M.A."/>
            <person name="Auch B."/>
            <person name="Kono T."/>
            <person name="Mallez S."/>
            <person name="Becker A."/>
            <person name="Gohl D.M."/>
            <person name="Silverstein K.A.T."/>
            <person name="Koren S."/>
            <person name="Bechman K.B."/>
            <person name="Herman A."/>
            <person name="Abrahante J.E."/>
            <person name="Garbe J."/>
        </authorList>
    </citation>
    <scope>NUCLEOTIDE SEQUENCE</scope>
    <source>
        <strain evidence="1">Duluth1</strain>
        <tissue evidence="1">Whole animal</tissue>
    </source>
</reference>
<keyword evidence="2" id="KW-1185">Reference proteome</keyword>
<evidence type="ECO:0000313" key="2">
    <source>
        <dbReference type="Proteomes" id="UP000828390"/>
    </source>
</evidence>
<proteinExistence type="predicted"/>
<organism evidence="1 2">
    <name type="scientific">Dreissena polymorpha</name>
    <name type="common">Zebra mussel</name>
    <name type="synonym">Mytilus polymorpha</name>
    <dbReference type="NCBI Taxonomy" id="45954"/>
    <lineage>
        <taxon>Eukaryota</taxon>
        <taxon>Metazoa</taxon>
        <taxon>Spiralia</taxon>
        <taxon>Lophotrochozoa</taxon>
        <taxon>Mollusca</taxon>
        <taxon>Bivalvia</taxon>
        <taxon>Autobranchia</taxon>
        <taxon>Heteroconchia</taxon>
        <taxon>Euheterodonta</taxon>
        <taxon>Imparidentia</taxon>
        <taxon>Neoheterodontei</taxon>
        <taxon>Myida</taxon>
        <taxon>Dreissenoidea</taxon>
        <taxon>Dreissenidae</taxon>
        <taxon>Dreissena</taxon>
    </lineage>
</organism>
<gene>
    <name evidence="1" type="ORF">DPMN_030272</name>
</gene>